<name>A0ABS3WTJ7_9ACTN</name>
<keyword evidence="2" id="KW-1185">Reference proteome</keyword>
<evidence type="ECO:0000313" key="1">
    <source>
        <dbReference type="EMBL" id="MBO8186369.1"/>
    </source>
</evidence>
<dbReference type="EMBL" id="JAFFZN010000010">
    <property type="protein sequence ID" value="MBO8186369.1"/>
    <property type="molecule type" value="Genomic_DNA"/>
</dbReference>
<protein>
    <submittedName>
        <fullName evidence="1">Uncharacterized protein</fullName>
    </submittedName>
</protein>
<dbReference type="Proteomes" id="UP001518976">
    <property type="component" value="Unassembled WGS sequence"/>
</dbReference>
<accession>A0ABS3WTJ7</accession>
<comment type="caution">
    <text evidence="1">The sequence shown here is derived from an EMBL/GenBank/DDBJ whole genome shotgun (WGS) entry which is preliminary data.</text>
</comment>
<evidence type="ECO:0000313" key="2">
    <source>
        <dbReference type="Proteomes" id="UP001518976"/>
    </source>
</evidence>
<reference evidence="1 2" key="1">
    <citation type="submission" date="2021-02" db="EMBL/GenBank/DDBJ databases">
        <title>Streptomyces spirodelae sp. nov., isolated from duckweed.</title>
        <authorList>
            <person name="Saimee Y."/>
            <person name="Duangmal K."/>
        </authorList>
    </citation>
    <scope>NUCLEOTIDE SEQUENCE [LARGE SCALE GENOMIC DNA]</scope>
    <source>
        <strain evidence="1 2">DW4-2</strain>
    </source>
</reference>
<organism evidence="1 2">
    <name type="scientific">Streptomyces spirodelae</name>
    <dbReference type="NCBI Taxonomy" id="2812904"/>
    <lineage>
        <taxon>Bacteria</taxon>
        <taxon>Bacillati</taxon>
        <taxon>Actinomycetota</taxon>
        <taxon>Actinomycetes</taxon>
        <taxon>Kitasatosporales</taxon>
        <taxon>Streptomycetaceae</taxon>
        <taxon>Streptomyces</taxon>
    </lineage>
</organism>
<dbReference type="RefSeq" id="WP_209265189.1">
    <property type="nucleotide sequence ID" value="NZ_JAFFZN010000010.1"/>
</dbReference>
<sequence>MTALMMRGRALGMTSMHITLIHGVVVGAVAKPMTGRVRPRMRGSADGFSLEGPAS</sequence>
<gene>
    <name evidence="1" type="ORF">JW592_12965</name>
</gene>
<proteinExistence type="predicted"/>